<protein>
    <recommendedName>
        <fullName evidence="3">Phage gp6-like head-tail connector protein</fullName>
    </recommendedName>
</protein>
<dbReference type="RefSeq" id="WP_188855316.1">
    <property type="nucleotide sequence ID" value="NZ_BMJJ01000020.1"/>
</dbReference>
<keyword evidence="2" id="KW-1185">Reference proteome</keyword>
<accession>A0A916YER9</accession>
<dbReference type="Gene3D" id="1.10.3230.30">
    <property type="entry name" value="Phage gp6-like head-tail connector protein"/>
    <property type="match status" value="1"/>
</dbReference>
<organism evidence="1 2">
    <name type="scientific">Aureimonas glaciei</name>
    <dbReference type="NCBI Taxonomy" id="1776957"/>
    <lineage>
        <taxon>Bacteria</taxon>
        <taxon>Pseudomonadati</taxon>
        <taxon>Pseudomonadota</taxon>
        <taxon>Alphaproteobacteria</taxon>
        <taxon>Hyphomicrobiales</taxon>
        <taxon>Aurantimonadaceae</taxon>
        <taxon>Aureimonas</taxon>
    </lineage>
</organism>
<proteinExistence type="predicted"/>
<reference evidence="1" key="2">
    <citation type="submission" date="2020-09" db="EMBL/GenBank/DDBJ databases">
        <authorList>
            <person name="Sun Q."/>
            <person name="Zhou Y."/>
        </authorList>
    </citation>
    <scope>NUCLEOTIDE SEQUENCE</scope>
    <source>
        <strain evidence="1">CGMCC 1.15493</strain>
    </source>
</reference>
<evidence type="ECO:0000313" key="2">
    <source>
        <dbReference type="Proteomes" id="UP000613160"/>
    </source>
</evidence>
<comment type="caution">
    <text evidence="1">The sequence shown here is derived from an EMBL/GenBank/DDBJ whole genome shotgun (WGS) entry which is preliminary data.</text>
</comment>
<name>A0A916YER9_9HYPH</name>
<dbReference type="Proteomes" id="UP000613160">
    <property type="component" value="Unassembled WGS sequence"/>
</dbReference>
<dbReference type="AlphaFoldDB" id="A0A916YER9"/>
<reference evidence="1" key="1">
    <citation type="journal article" date="2014" name="Int. J. Syst. Evol. Microbiol.">
        <title>Complete genome sequence of Corynebacterium casei LMG S-19264T (=DSM 44701T), isolated from a smear-ripened cheese.</title>
        <authorList>
            <consortium name="US DOE Joint Genome Institute (JGI-PGF)"/>
            <person name="Walter F."/>
            <person name="Albersmeier A."/>
            <person name="Kalinowski J."/>
            <person name="Ruckert C."/>
        </authorList>
    </citation>
    <scope>NUCLEOTIDE SEQUENCE</scope>
    <source>
        <strain evidence="1">CGMCC 1.15493</strain>
    </source>
</reference>
<sequence>MLKVVAPASETSLVDLAVVKRALSIADASGDDLLMELISRASSVITTYCRRTFALETVRETFRGNGRGADGLMLARWPVVAVDALTIGSTAADPSSVDIEGTSGIVHRVDSAGRCIGWQGGDIVIEYAAGYVLAPAEARTLPADIEQACILIVSAGYHAQRRDPMLRSEQVEGIGRADYQISGGLPSQVTALLEPYRNVGIG</sequence>
<dbReference type="EMBL" id="BMJJ01000020">
    <property type="protein sequence ID" value="GGD42574.1"/>
    <property type="molecule type" value="Genomic_DNA"/>
</dbReference>
<evidence type="ECO:0008006" key="3">
    <source>
        <dbReference type="Google" id="ProtNLM"/>
    </source>
</evidence>
<gene>
    <name evidence="1" type="ORF">GCM10011335_51590</name>
</gene>
<evidence type="ECO:0000313" key="1">
    <source>
        <dbReference type="EMBL" id="GGD42574.1"/>
    </source>
</evidence>